<keyword evidence="4 7" id="KW-1133">Transmembrane helix</keyword>
<evidence type="ECO:0000313" key="9">
    <source>
        <dbReference type="EMBL" id="KIO25735.1"/>
    </source>
</evidence>
<dbReference type="HOGENOM" id="CLU_021458_6_0_1"/>
<keyword evidence="10" id="KW-1185">Reference proteome</keyword>
<feature type="region of interest" description="Disordered" evidence="6">
    <location>
        <begin position="262"/>
        <end position="342"/>
    </location>
</feature>
<evidence type="ECO:0000256" key="1">
    <source>
        <dbReference type="ARBA" id="ARBA00004141"/>
    </source>
</evidence>
<evidence type="ECO:0000256" key="6">
    <source>
        <dbReference type="SAM" id="MobiDB-lite"/>
    </source>
</evidence>
<evidence type="ECO:0000256" key="3">
    <source>
        <dbReference type="ARBA" id="ARBA00022692"/>
    </source>
</evidence>
<dbReference type="InterPro" id="IPR043216">
    <property type="entry name" value="PAP-like"/>
</dbReference>
<reference evidence="9 10" key="1">
    <citation type="submission" date="2014-04" db="EMBL/GenBank/DDBJ databases">
        <authorList>
            <consortium name="DOE Joint Genome Institute"/>
            <person name="Kuo A."/>
            <person name="Girlanda M."/>
            <person name="Perotto S."/>
            <person name="Kohler A."/>
            <person name="Nagy L.G."/>
            <person name="Floudas D."/>
            <person name="Copeland A."/>
            <person name="Barry K.W."/>
            <person name="Cichocki N."/>
            <person name="Veneault-Fourrey C."/>
            <person name="LaButti K."/>
            <person name="Lindquist E.A."/>
            <person name="Lipzen A."/>
            <person name="Lundell T."/>
            <person name="Morin E."/>
            <person name="Murat C."/>
            <person name="Sun H."/>
            <person name="Tunlid A."/>
            <person name="Henrissat B."/>
            <person name="Grigoriev I.V."/>
            <person name="Hibbett D.S."/>
            <person name="Martin F."/>
            <person name="Nordberg H.P."/>
            <person name="Cantor M.N."/>
            <person name="Hua S.X."/>
        </authorList>
    </citation>
    <scope>NUCLEOTIDE SEQUENCE [LARGE SCALE GENOMIC DNA]</scope>
    <source>
        <strain evidence="9 10">MUT 4182</strain>
    </source>
</reference>
<evidence type="ECO:0000256" key="7">
    <source>
        <dbReference type="SAM" id="Phobius"/>
    </source>
</evidence>
<protein>
    <recommendedName>
        <fullName evidence="8">Phosphatidic acid phosphatase type 2/haloperoxidase domain-containing protein</fullName>
    </recommendedName>
</protein>
<comment type="similarity">
    <text evidence="2">Belongs to the PA-phosphatase related phosphoesterase family.</text>
</comment>
<accession>A0A0C3Q7U0</accession>
<dbReference type="GO" id="GO:0008195">
    <property type="term" value="F:phosphatidate phosphatase activity"/>
    <property type="evidence" value="ECO:0007669"/>
    <property type="project" value="TreeGrafter"/>
</dbReference>
<dbReference type="SMART" id="SM00014">
    <property type="entry name" value="acidPPc"/>
    <property type="match status" value="1"/>
</dbReference>
<dbReference type="EMBL" id="KN823036">
    <property type="protein sequence ID" value="KIO25735.1"/>
    <property type="molecule type" value="Genomic_DNA"/>
</dbReference>
<keyword evidence="5 7" id="KW-0472">Membrane</keyword>
<feature type="transmembrane region" description="Helical" evidence="7">
    <location>
        <begin position="72"/>
        <end position="92"/>
    </location>
</feature>
<dbReference type="OrthoDB" id="8907274at2759"/>
<dbReference type="GO" id="GO:0006644">
    <property type="term" value="P:phospholipid metabolic process"/>
    <property type="evidence" value="ECO:0007669"/>
    <property type="project" value="InterPro"/>
</dbReference>
<proteinExistence type="inferred from homology"/>
<evidence type="ECO:0000256" key="5">
    <source>
        <dbReference type="ARBA" id="ARBA00023136"/>
    </source>
</evidence>
<comment type="subcellular location">
    <subcellularLocation>
        <location evidence="1">Membrane</location>
        <topology evidence="1">Multi-pass membrane protein</topology>
    </subcellularLocation>
</comment>
<feature type="domain" description="Phosphatidic acid phosphatase type 2/haloperoxidase" evidence="8">
    <location>
        <begin position="105"/>
        <end position="245"/>
    </location>
</feature>
<dbReference type="Proteomes" id="UP000054248">
    <property type="component" value="Unassembled WGS sequence"/>
</dbReference>
<gene>
    <name evidence="9" type="ORF">M407DRAFT_24893</name>
</gene>
<feature type="compositionally biased region" description="Basic and acidic residues" evidence="6">
    <location>
        <begin position="308"/>
        <end position="324"/>
    </location>
</feature>
<dbReference type="AlphaFoldDB" id="A0A0C3Q7U0"/>
<evidence type="ECO:0000313" key="10">
    <source>
        <dbReference type="Proteomes" id="UP000054248"/>
    </source>
</evidence>
<dbReference type="PANTHER" id="PTHR10165">
    <property type="entry name" value="LIPID PHOSPHATE PHOSPHATASE"/>
    <property type="match status" value="1"/>
</dbReference>
<dbReference type="InterPro" id="IPR036938">
    <property type="entry name" value="PAP2/HPO_sf"/>
</dbReference>
<dbReference type="PANTHER" id="PTHR10165:SF35">
    <property type="entry name" value="RE23632P"/>
    <property type="match status" value="1"/>
</dbReference>
<name>A0A0C3Q7U0_9AGAM</name>
<feature type="transmembrane region" description="Helical" evidence="7">
    <location>
        <begin position="203"/>
        <end position="221"/>
    </location>
</feature>
<dbReference type="STRING" id="1051891.A0A0C3Q7U0"/>
<dbReference type="Gene3D" id="1.20.144.10">
    <property type="entry name" value="Phosphatidic acid phosphatase type 2/haloperoxidase"/>
    <property type="match status" value="1"/>
</dbReference>
<dbReference type="CDD" id="cd03390">
    <property type="entry name" value="PAP2_containing_1_like"/>
    <property type="match status" value="1"/>
</dbReference>
<dbReference type="GO" id="GO:0046839">
    <property type="term" value="P:phospholipid dephosphorylation"/>
    <property type="evidence" value="ECO:0007669"/>
    <property type="project" value="TreeGrafter"/>
</dbReference>
<evidence type="ECO:0000256" key="2">
    <source>
        <dbReference type="ARBA" id="ARBA00008816"/>
    </source>
</evidence>
<evidence type="ECO:0000256" key="4">
    <source>
        <dbReference type="ARBA" id="ARBA00022989"/>
    </source>
</evidence>
<organism evidence="9 10">
    <name type="scientific">Tulasnella calospora MUT 4182</name>
    <dbReference type="NCBI Taxonomy" id="1051891"/>
    <lineage>
        <taxon>Eukaryota</taxon>
        <taxon>Fungi</taxon>
        <taxon>Dikarya</taxon>
        <taxon>Basidiomycota</taxon>
        <taxon>Agaricomycotina</taxon>
        <taxon>Agaricomycetes</taxon>
        <taxon>Cantharellales</taxon>
        <taxon>Tulasnellaceae</taxon>
        <taxon>Tulasnella</taxon>
    </lineage>
</organism>
<dbReference type="InterPro" id="IPR000326">
    <property type="entry name" value="PAP2/HPO"/>
</dbReference>
<dbReference type="GO" id="GO:0016020">
    <property type="term" value="C:membrane"/>
    <property type="evidence" value="ECO:0007669"/>
    <property type="project" value="UniProtKB-SubCell"/>
</dbReference>
<feature type="transmembrane region" description="Helical" evidence="7">
    <location>
        <begin position="104"/>
        <end position="125"/>
    </location>
</feature>
<keyword evidence="3 7" id="KW-0812">Transmembrane</keyword>
<feature type="transmembrane region" description="Helical" evidence="7">
    <location>
        <begin position="172"/>
        <end position="191"/>
    </location>
</feature>
<sequence length="342" mass="37847">MTNIESMKDNHYPCNVCGAFSFRRQRDADAFISDPSGLFYLLNRIHGFWRDFSLTDTSIQYNYTVHERVPDWGLYLIALVAPLVIMPIINLISIRSWWDLHNSWLGLILSLGLTGTITNIVKITAGRPRPDLISRCQPHPDAVNAPIFGLANASICTQTDIGILRDGFRSFFSGHSSLSFAGLGFLFWYLSGKLHLFDLRGHAGKAWISIVPLMGATLVAISRTMDYRHVFVGSVVGLAISHYSYRQYFPSLTHRLCHRPYSPRVSRESDEDGQLAGEDATPAGKSTAPLVPTVGGSASTGSPGPDDTVQRKHPEVSDVWKEGSTRGVAGTHDDEETVARER</sequence>
<reference evidence="10" key="2">
    <citation type="submission" date="2015-01" db="EMBL/GenBank/DDBJ databases">
        <title>Evolutionary Origins and Diversification of the Mycorrhizal Mutualists.</title>
        <authorList>
            <consortium name="DOE Joint Genome Institute"/>
            <consortium name="Mycorrhizal Genomics Consortium"/>
            <person name="Kohler A."/>
            <person name="Kuo A."/>
            <person name="Nagy L.G."/>
            <person name="Floudas D."/>
            <person name="Copeland A."/>
            <person name="Barry K.W."/>
            <person name="Cichocki N."/>
            <person name="Veneault-Fourrey C."/>
            <person name="LaButti K."/>
            <person name="Lindquist E.A."/>
            <person name="Lipzen A."/>
            <person name="Lundell T."/>
            <person name="Morin E."/>
            <person name="Murat C."/>
            <person name="Riley R."/>
            <person name="Ohm R."/>
            <person name="Sun H."/>
            <person name="Tunlid A."/>
            <person name="Henrissat B."/>
            <person name="Grigoriev I.V."/>
            <person name="Hibbett D.S."/>
            <person name="Martin F."/>
        </authorList>
    </citation>
    <scope>NUCLEOTIDE SEQUENCE [LARGE SCALE GENOMIC DNA]</scope>
    <source>
        <strain evidence="10">MUT 4182</strain>
    </source>
</reference>
<evidence type="ECO:0000259" key="8">
    <source>
        <dbReference type="SMART" id="SM00014"/>
    </source>
</evidence>
<dbReference type="Pfam" id="PF01569">
    <property type="entry name" value="PAP2"/>
    <property type="match status" value="1"/>
</dbReference>
<dbReference type="SUPFAM" id="SSF48317">
    <property type="entry name" value="Acid phosphatase/Vanadium-dependent haloperoxidase"/>
    <property type="match status" value="1"/>
</dbReference>